<evidence type="ECO:0000256" key="1">
    <source>
        <dbReference type="ARBA" id="ARBA00022491"/>
    </source>
</evidence>
<dbReference type="Gene3D" id="1.10.10.10">
    <property type="entry name" value="Winged helix-like DNA-binding domain superfamily/Winged helix DNA-binding domain"/>
    <property type="match status" value="1"/>
</dbReference>
<accession>A0A1G9PFB8</accession>
<dbReference type="PANTHER" id="PTHR30363:SF4">
    <property type="entry name" value="GLYCEROL-3-PHOSPHATE REGULON REPRESSOR"/>
    <property type="match status" value="1"/>
</dbReference>
<dbReference type="EMBL" id="FNGS01000004">
    <property type="protein sequence ID" value="SDL97181.1"/>
    <property type="molecule type" value="Genomic_DNA"/>
</dbReference>
<evidence type="ECO:0000259" key="5">
    <source>
        <dbReference type="PROSITE" id="PS51000"/>
    </source>
</evidence>
<dbReference type="SMART" id="SM01134">
    <property type="entry name" value="DeoRC"/>
    <property type="match status" value="1"/>
</dbReference>
<dbReference type="GO" id="GO:0003677">
    <property type="term" value="F:DNA binding"/>
    <property type="evidence" value="ECO:0007669"/>
    <property type="project" value="UniProtKB-KW"/>
</dbReference>
<proteinExistence type="predicted"/>
<dbReference type="OrthoDB" id="9797223at2"/>
<evidence type="ECO:0000313" key="7">
    <source>
        <dbReference type="Proteomes" id="UP000198901"/>
    </source>
</evidence>
<dbReference type="Proteomes" id="UP000198901">
    <property type="component" value="Unassembled WGS sequence"/>
</dbReference>
<dbReference type="PRINTS" id="PR00037">
    <property type="entry name" value="HTHLACR"/>
</dbReference>
<dbReference type="SUPFAM" id="SSF46785">
    <property type="entry name" value="Winged helix' DNA-binding domain"/>
    <property type="match status" value="1"/>
</dbReference>
<organism evidence="6 7">
    <name type="scientific">Siphonobacter aquaeclarae</name>
    <dbReference type="NCBI Taxonomy" id="563176"/>
    <lineage>
        <taxon>Bacteria</taxon>
        <taxon>Pseudomonadati</taxon>
        <taxon>Bacteroidota</taxon>
        <taxon>Cytophagia</taxon>
        <taxon>Cytophagales</taxon>
        <taxon>Cytophagaceae</taxon>
        <taxon>Siphonobacter</taxon>
    </lineage>
</organism>
<dbReference type="InterPro" id="IPR037171">
    <property type="entry name" value="NagB/RpiA_transferase-like"/>
</dbReference>
<keyword evidence="4" id="KW-0804">Transcription</keyword>
<dbReference type="InterPro" id="IPR018356">
    <property type="entry name" value="Tscrpt_reg_HTH_DeoR_CS"/>
</dbReference>
<keyword evidence="7" id="KW-1185">Reference proteome</keyword>
<dbReference type="InterPro" id="IPR036390">
    <property type="entry name" value="WH_DNA-bd_sf"/>
</dbReference>
<dbReference type="STRING" id="563176.SAMN04488090_2147"/>
<dbReference type="SUPFAM" id="SSF100950">
    <property type="entry name" value="NagB/RpiA/CoA transferase-like"/>
    <property type="match status" value="1"/>
</dbReference>
<evidence type="ECO:0000256" key="3">
    <source>
        <dbReference type="ARBA" id="ARBA00023125"/>
    </source>
</evidence>
<dbReference type="PROSITE" id="PS00894">
    <property type="entry name" value="HTH_DEOR_1"/>
    <property type="match status" value="1"/>
</dbReference>
<dbReference type="RefSeq" id="WP_093201597.1">
    <property type="nucleotide sequence ID" value="NZ_FNGS01000004.1"/>
</dbReference>
<evidence type="ECO:0000256" key="4">
    <source>
        <dbReference type="ARBA" id="ARBA00023163"/>
    </source>
</evidence>
<gene>
    <name evidence="6" type="ORF">SAMN04488090_2147</name>
</gene>
<dbReference type="InterPro" id="IPR014036">
    <property type="entry name" value="DeoR-like_C"/>
</dbReference>
<dbReference type="PANTHER" id="PTHR30363">
    <property type="entry name" value="HTH-TYPE TRANSCRIPTIONAL REGULATOR SRLR-RELATED"/>
    <property type="match status" value="1"/>
</dbReference>
<dbReference type="Pfam" id="PF00455">
    <property type="entry name" value="DeoRC"/>
    <property type="match status" value="1"/>
</dbReference>
<keyword evidence="2" id="KW-0805">Transcription regulation</keyword>
<dbReference type="InterPro" id="IPR001034">
    <property type="entry name" value="DeoR_HTH"/>
</dbReference>
<feature type="domain" description="HTH deoR-type" evidence="5">
    <location>
        <begin position="3"/>
        <end position="58"/>
    </location>
</feature>
<dbReference type="Pfam" id="PF08220">
    <property type="entry name" value="HTH_DeoR"/>
    <property type="match status" value="1"/>
</dbReference>
<reference evidence="6 7" key="1">
    <citation type="submission" date="2016-10" db="EMBL/GenBank/DDBJ databases">
        <authorList>
            <person name="de Groot N.N."/>
        </authorList>
    </citation>
    <scope>NUCLEOTIDE SEQUENCE [LARGE SCALE GENOMIC DNA]</scope>
    <source>
        <strain evidence="6 7">DSM 21668</strain>
    </source>
</reference>
<dbReference type="SMART" id="SM00420">
    <property type="entry name" value="HTH_DEOR"/>
    <property type="match status" value="1"/>
</dbReference>
<dbReference type="AlphaFoldDB" id="A0A1G9PFB8"/>
<dbReference type="GO" id="GO:0003700">
    <property type="term" value="F:DNA-binding transcription factor activity"/>
    <property type="evidence" value="ECO:0007669"/>
    <property type="project" value="InterPro"/>
</dbReference>
<sequence length="249" mass="26395">MTKEERFGLILKELKASGKVSFEAVASQLQVSEDTARRDIDALSKNGLLVKVRGGAMAPSANPLLFQDREELFSDAKKVIALKALQQLAGCRTVFMDGGTTMLAVAASLPADTRLRVITHNMALVPVLGAHPGVELIVLGGQYDRATQTNLGVQTCLEAARYQADLYLMGVCSADPAAGITAAVAADGEVKKAVLASSLKTLALVNHEKLNTVDFFRVCELAAIDGLITELPSDDPRLDGYRAGGVELV</sequence>
<name>A0A1G9PFB8_9BACT</name>
<dbReference type="InterPro" id="IPR050313">
    <property type="entry name" value="Carb_Metab_HTH_regulators"/>
</dbReference>
<dbReference type="PROSITE" id="PS51000">
    <property type="entry name" value="HTH_DEOR_2"/>
    <property type="match status" value="1"/>
</dbReference>
<evidence type="ECO:0000313" key="6">
    <source>
        <dbReference type="EMBL" id="SDL97181.1"/>
    </source>
</evidence>
<keyword evidence="1" id="KW-0678">Repressor</keyword>
<evidence type="ECO:0000256" key="2">
    <source>
        <dbReference type="ARBA" id="ARBA00023015"/>
    </source>
</evidence>
<keyword evidence="3" id="KW-0238">DNA-binding</keyword>
<protein>
    <submittedName>
        <fullName evidence="6">Transcriptional regulator, DeoR family</fullName>
    </submittedName>
</protein>
<dbReference type="InterPro" id="IPR036388">
    <property type="entry name" value="WH-like_DNA-bd_sf"/>
</dbReference>